<dbReference type="EC" id="6.3.4.15" evidence="5"/>
<evidence type="ECO:0000259" key="6">
    <source>
        <dbReference type="PROSITE" id="PS51733"/>
    </source>
</evidence>
<dbReference type="InterPro" id="IPR008988">
    <property type="entry name" value="Transcriptional_repressor_C"/>
</dbReference>
<dbReference type="InterPro" id="IPR004143">
    <property type="entry name" value="BPL_LPL_catalytic"/>
</dbReference>
<evidence type="ECO:0000313" key="8">
    <source>
        <dbReference type="Proteomes" id="UP000045545"/>
    </source>
</evidence>
<evidence type="ECO:0000256" key="2">
    <source>
        <dbReference type="ARBA" id="ARBA00022741"/>
    </source>
</evidence>
<dbReference type="Gene3D" id="3.30.930.10">
    <property type="entry name" value="Bira Bifunctional Protein, Domain 2"/>
    <property type="match status" value="1"/>
</dbReference>
<evidence type="ECO:0000256" key="5">
    <source>
        <dbReference type="ARBA" id="ARBA00024227"/>
    </source>
</evidence>
<sequence>MANNVSDQEFSRPHKHIRLPGKRIHIFREVSSTNNVARQMAMAGAPEGTVVMSLFQSGGRGRMQRQWVCPPGQGLLLSMVLRPDIKIESIPQLTLLGAVVTAETIYLTTGCTAGIKWPNDILINGKKVCGILAEGSLSRRKVEYVIMGFGININLDPAQLPADCRDTSTSLNLETGRRVSRMEFLKRFMISWDEHYQNYAQFGQPYVRSQWIKKNITLGRQVTIKKDQDVIQGVAEDISDKGGLVVRRLDGTKQEFLAEDISLRG</sequence>
<keyword evidence="3" id="KW-0067">ATP-binding</keyword>
<dbReference type="Pfam" id="PF02237">
    <property type="entry name" value="BPL_C"/>
    <property type="match status" value="1"/>
</dbReference>
<keyword evidence="8" id="KW-1185">Reference proteome</keyword>
<reference evidence="7 8" key="1">
    <citation type="submission" date="2015-03" db="EMBL/GenBank/DDBJ databases">
        <authorList>
            <person name="Murphy D."/>
        </authorList>
    </citation>
    <scope>NUCLEOTIDE SEQUENCE [LARGE SCALE GENOMIC DNA]</scope>
    <source>
        <strain evidence="7 8">OL-4</strain>
    </source>
</reference>
<dbReference type="Gene3D" id="2.30.30.100">
    <property type="match status" value="1"/>
</dbReference>
<dbReference type="GO" id="GO:0004077">
    <property type="term" value="F:biotin--[biotin carboxyl-carrier protein] ligase activity"/>
    <property type="evidence" value="ECO:0007669"/>
    <property type="project" value="UniProtKB-EC"/>
</dbReference>
<accession>A0A0E3W3I7</accession>
<dbReference type="InterPro" id="IPR004408">
    <property type="entry name" value="Biotin_CoA_COase_ligase"/>
</dbReference>
<dbReference type="InterPro" id="IPR045864">
    <property type="entry name" value="aa-tRNA-synth_II/BPL/LPL"/>
</dbReference>
<dbReference type="EMBL" id="CGIH01000032">
    <property type="protein sequence ID" value="CFX85356.1"/>
    <property type="molecule type" value="Genomic_DNA"/>
</dbReference>
<dbReference type="InterPro" id="IPR003142">
    <property type="entry name" value="BPL_C"/>
</dbReference>
<name>A0A0E3W3I7_9FIRM</name>
<dbReference type="PROSITE" id="PS51733">
    <property type="entry name" value="BPL_LPL_CATALYTIC"/>
    <property type="match status" value="1"/>
</dbReference>
<evidence type="ECO:0000256" key="3">
    <source>
        <dbReference type="ARBA" id="ARBA00022840"/>
    </source>
</evidence>
<dbReference type="GO" id="GO:0005737">
    <property type="term" value="C:cytoplasm"/>
    <property type="evidence" value="ECO:0007669"/>
    <property type="project" value="TreeGrafter"/>
</dbReference>
<dbReference type="Proteomes" id="UP000045545">
    <property type="component" value="Unassembled WGS sequence"/>
</dbReference>
<dbReference type="SUPFAM" id="SSF55681">
    <property type="entry name" value="Class II aaRS and biotin synthetases"/>
    <property type="match status" value="1"/>
</dbReference>
<dbReference type="Pfam" id="PF03099">
    <property type="entry name" value="BPL_LplA_LipB"/>
    <property type="match status" value="1"/>
</dbReference>
<keyword evidence="4" id="KW-0092">Biotin</keyword>
<evidence type="ECO:0000313" key="7">
    <source>
        <dbReference type="EMBL" id="CFX85356.1"/>
    </source>
</evidence>
<evidence type="ECO:0000256" key="4">
    <source>
        <dbReference type="ARBA" id="ARBA00023267"/>
    </source>
</evidence>
<dbReference type="GO" id="GO:0005524">
    <property type="term" value="F:ATP binding"/>
    <property type="evidence" value="ECO:0007669"/>
    <property type="project" value="UniProtKB-KW"/>
</dbReference>
<feature type="domain" description="BPL/LPL catalytic" evidence="6">
    <location>
        <begin position="9"/>
        <end position="200"/>
    </location>
</feature>
<dbReference type="SUPFAM" id="SSF50037">
    <property type="entry name" value="C-terminal domain of transcriptional repressors"/>
    <property type="match status" value="1"/>
</dbReference>
<dbReference type="RefSeq" id="WP_046498446.1">
    <property type="nucleotide sequence ID" value="NZ_CGIH01000032.1"/>
</dbReference>
<proteinExistence type="predicted"/>
<dbReference type="GO" id="GO:0016740">
    <property type="term" value="F:transferase activity"/>
    <property type="evidence" value="ECO:0007669"/>
    <property type="project" value="UniProtKB-ARBA"/>
</dbReference>
<dbReference type="GO" id="GO:0009249">
    <property type="term" value="P:protein lipoylation"/>
    <property type="evidence" value="ECO:0007669"/>
    <property type="project" value="UniProtKB-ARBA"/>
</dbReference>
<dbReference type="PANTHER" id="PTHR12835:SF5">
    <property type="entry name" value="BIOTIN--PROTEIN LIGASE"/>
    <property type="match status" value="1"/>
</dbReference>
<gene>
    <name evidence="7" type="ORF">2034</name>
</gene>
<protein>
    <recommendedName>
        <fullName evidence="5">biotin--[biotin carboxyl-carrier protein] ligase</fullName>
        <ecNumber evidence="5">6.3.4.15</ecNumber>
    </recommendedName>
</protein>
<dbReference type="STRING" id="690567.2034"/>
<dbReference type="NCBIfam" id="TIGR00121">
    <property type="entry name" value="birA_ligase"/>
    <property type="match status" value="1"/>
</dbReference>
<dbReference type="CDD" id="cd16442">
    <property type="entry name" value="BPL"/>
    <property type="match status" value="1"/>
</dbReference>
<evidence type="ECO:0000256" key="1">
    <source>
        <dbReference type="ARBA" id="ARBA00022598"/>
    </source>
</evidence>
<dbReference type="PANTHER" id="PTHR12835">
    <property type="entry name" value="BIOTIN PROTEIN LIGASE"/>
    <property type="match status" value="1"/>
</dbReference>
<dbReference type="AlphaFoldDB" id="A0A0E3W3I7"/>
<keyword evidence="2" id="KW-0547">Nucleotide-binding</keyword>
<organism evidence="7 8">
    <name type="scientific">Syntrophomonas zehnderi OL-4</name>
    <dbReference type="NCBI Taxonomy" id="690567"/>
    <lineage>
        <taxon>Bacteria</taxon>
        <taxon>Bacillati</taxon>
        <taxon>Bacillota</taxon>
        <taxon>Clostridia</taxon>
        <taxon>Eubacteriales</taxon>
        <taxon>Syntrophomonadaceae</taxon>
        <taxon>Syntrophomonas</taxon>
    </lineage>
</organism>
<dbReference type="OrthoDB" id="9807064at2"/>
<keyword evidence="1 7" id="KW-0436">Ligase</keyword>